<dbReference type="InterPro" id="IPR032857">
    <property type="entry name" value="ALKBH4"/>
</dbReference>
<dbReference type="EMBL" id="HACA01025498">
    <property type="protein sequence ID" value="CDW42859.1"/>
    <property type="molecule type" value="Transcribed_RNA"/>
</dbReference>
<dbReference type="RefSeq" id="XP_040575949.1">
    <property type="nucleotide sequence ID" value="XM_040720015.2"/>
</dbReference>
<dbReference type="GeneID" id="121124813"/>
<dbReference type="PANTHER" id="PTHR12463">
    <property type="entry name" value="OXYGENASE-RELATED"/>
    <property type="match status" value="1"/>
</dbReference>
<reference evidence="2" key="1">
    <citation type="submission" date="2014-05" db="EMBL/GenBank/DDBJ databases">
        <authorList>
            <person name="Chronopoulou M."/>
        </authorList>
    </citation>
    <scope>NUCLEOTIDE SEQUENCE</scope>
    <source>
        <tissue evidence="2">Whole organism</tissue>
    </source>
</reference>
<dbReference type="Gene3D" id="2.60.120.590">
    <property type="entry name" value="Alpha-ketoglutarate-dependent dioxygenase AlkB-like"/>
    <property type="match status" value="1"/>
</dbReference>
<comment type="cofactor">
    <cofactor evidence="1">
        <name>Fe(2+)</name>
        <dbReference type="ChEBI" id="CHEBI:29033"/>
    </cofactor>
</comment>
<dbReference type="GO" id="GO:0016491">
    <property type="term" value="F:oxidoreductase activity"/>
    <property type="evidence" value="ECO:0007669"/>
    <property type="project" value="TreeGrafter"/>
</dbReference>
<dbReference type="KEGG" id="lsm:121124813"/>
<dbReference type="SUPFAM" id="SSF51197">
    <property type="entry name" value="Clavaminate synthase-like"/>
    <property type="match status" value="1"/>
</dbReference>
<dbReference type="AlphaFoldDB" id="A0A0K2UX98"/>
<dbReference type="GO" id="GO:0070988">
    <property type="term" value="P:demethylation"/>
    <property type="evidence" value="ECO:0007669"/>
    <property type="project" value="InterPro"/>
</dbReference>
<dbReference type="PANTHER" id="PTHR12463:SF0">
    <property type="entry name" value="ALPHA-KETOGLUTARATE-DEPENDENT DIOXYGENASE ALKB HOMOLOG 4"/>
    <property type="match status" value="1"/>
</dbReference>
<accession>A0A0K2UX98</accession>
<evidence type="ECO:0000256" key="1">
    <source>
        <dbReference type="ARBA" id="ARBA00001954"/>
    </source>
</evidence>
<dbReference type="InterPro" id="IPR037151">
    <property type="entry name" value="AlkB-like_sf"/>
</dbReference>
<dbReference type="OrthoDB" id="442860at2759"/>
<name>A0A0K2UX98_LEPSM</name>
<dbReference type="GO" id="GO:0032451">
    <property type="term" value="F:demethylase activity"/>
    <property type="evidence" value="ECO:0007669"/>
    <property type="project" value="TreeGrafter"/>
</dbReference>
<proteinExistence type="predicted"/>
<sequence>MNTNRPCGCKSFKTCFACEKDISNDTTKKYESLTQSLRSSSTGVYCPDCRSIYPGWEISPSCQLHPSPIVNSFSGIQIIPNFINSKEQHDVLKGLDQLPWDPSVSGRRKQNFGPRANFNKRKAKNGPFHGFPLCTQFIQKRFNEIESLQGYQVVEQCSIEYRKGTGAWIEPHVDDCWIWGERIVQLHVLSNSVLTLNKCQKSNKYNLNDVFNYPRILSNNGDSVLYNPFRDDISSAENMPYSPCELMTEFDTLRIPLPELSLLIFYGEPRYQWEHSVLREDVLDERRVIIAYREFTPPFLPGGESYETVGKKVIESAKKFW</sequence>
<organism evidence="2">
    <name type="scientific">Lepeophtheirus salmonis</name>
    <name type="common">Salmon louse</name>
    <name type="synonym">Caligus salmonis</name>
    <dbReference type="NCBI Taxonomy" id="72036"/>
    <lineage>
        <taxon>Eukaryota</taxon>
        <taxon>Metazoa</taxon>
        <taxon>Ecdysozoa</taxon>
        <taxon>Arthropoda</taxon>
        <taxon>Crustacea</taxon>
        <taxon>Multicrustacea</taxon>
        <taxon>Hexanauplia</taxon>
        <taxon>Copepoda</taxon>
        <taxon>Siphonostomatoida</taxon>
        <taxon>Caligidae</taxon>
        <taxon>Lepeophtheirus</taxon>
    </lineage>
</organism>
<protein>
    <submittedName>
        <fullName evidence="2">Uncharacterized protein</fullName>
    </submittedName>
</protein>
<evidence type="ECO:0000313" key="2">
    <source>
        <dbReference type="EMBL" id="CDW42859.1"/>
    </source>
</evidence>